<sequence>MRASKEIWAARNSDVLRVVEVSTGHSRNEWAEETGDPRETPPINGIVRHDSHLRKSSDPAGDSTRFALVGGEQANRSATAAPCSRLSSRRCQGFPRNDNEATFCPQHTLLCTIAHDATSSHPLARAEGPPRRAHTGKTATSAPRHWIGANVRLTSQYACWNSCTHTHCPNHELPTRVPPPKWPCAPPRCTREVCLGTLTSMSPPRHATSMNLKIPDVPKYTYLKAADVLQTIRPTQDPSAAQDFGSCRNARAGGREITEKSRRATASPGTIITAKSKSDRAGEWIFKIDHLKMNSFSGDCPFQLRGCKQSSYKFSTSCLLSDMLSHGARNRTPILRVKANNIVHYSTEAVNFKDMKASRKFLILNSHAVDAGAYSATPRRNRRPSSWNDALAASDTSSGNPLNADSSETCWRHRPPLAW</sequence>
<evidence type="ECO:0000313" key="3">
    <source>
        <dbReference type="Proteomes" id="UP001159363"/>
    </source>
</evidence>
<dbReference type="Proteomes" id="UP001159363">
    <property type="component" value="Chromosome 8"/>
</dbReference>
<organism evidence="2 3">
    <name type="scientific">Dryococelus australis</name>
    <dbReference type="NCBI Taxonomy" id="614101"/>
    <lineage>
        <taxon>Eukaryota</taxon>
        <taxon>Metazoa</taxon>
        <taxon>Ecdysozoa</taxon>
        <taxon>Arthropoda</taxon>
        <taxon>Hexapoda</taxon>
        <taxon>Insecta</taxon>
        <taxon>Pterygota</taxon>
        <taxon>Neoptera</taxon>
        <taxon>Polyneoptera</taxon>
        <taxon>Phasmatodea</taxon>
        <taxon>Verophasmatodea</taxon>
        <taxon>Anareolatae</taxon>
        <taxon>Phasmatidae</taxon>
        <taxon>Eurycanthinae</taxon>
        <taxon>Dryococelus</taxon>
    </lineage>
</organism>
<protein>
    <submittedName>
        <fullName evidence="2">Uncharacterized protein</fullName>
    </submittedName>
</protein>
<evidence type="ECO:0000313" key="2">
    <source>
        <dbReference type="EMBL" id="KAJ8875266.1"/>
    </source>
</evidence>
<feature type="region of interest" description="Disordered" evidence="1">
    <location>
        <begin position="25"/>
        <end position="64"/>
    </location>
</feature>
<feature type="region of interest" description="Disordered" evidence="1">
    <location>
        <begin position="122"/>
        <end position="141"/>
    </location>
</feature>
<proteinExistence type="predicted"/>
<evidence type="ECO:0000256" key="1">
    <source>
        <dbReference type="SAM" id="MobiDB-lite"/>
    </source>
</evidence>
<name>A0ABQ9GTA0_9NEOP</name>
<keyword evidence="3" id="KW-1185">Reference proteome</keyword>
<reference evidence="2 3" key="1">
    <citation type="submission" date="2023-02" db="EMBL/GenBank/DDBJ databases">
        <title>LHISI_Scaffold_Assembly.</title>
        <authorList>
            <person name="Stuart O.P."/>
            <person name="Cleave R."/>
            <person name="Magrath M.J.L."/>
            <person name="Mikheyev A.S."/>
        </authorList>
    </citation>
    <scope>NUCLEOTIDE SEQUENCE [LARGE SCALE GENOMIC DNA]</scope>
    <source>
        <strain evidence="2">Daus_M_001</strain>
        <tissue evidence="2">Leg muscle</tissue>
    </source>
</reference>
<gene>
    <name evidence="2" type="ORF">PR048_023161</name>
</gene>
<dbReference type="EMBL" id="JARBHB010000009">
    <property type="protein sequence ID" value="KAJ8875266.1"/>
    <property type="molecule type" value="Genomic_DNA"/>
</dbReference>
<feature type="compositionally biased region" description="Polar residues" evidence="1">
    <location>
        <begin position="384"/>
        <end position="409"/>
    </location>
</feature>
<accession>A0ABQ9GTA0</accession>
<comment type="caution">
    <text evidence="2">The sequence shown here is derived from an EMBL/GenBank/DDBJ whole genome shotgun (WGS) entry which is preliminary data.</text>
</comment>
<feature type="region of interest" description="Disordered" evidence="1">
    <location>
        <begin position="374"/>
        <end position="409"/>
    </location>
</feature>
<feature type="compositionally biased region" description="Basic and acidic residues" evidence="1">
    <location>
        <begin position="26"/>
        <end position="39"/>
    </location>
</feature>
<feature type="compositionally biased region" description="Basic and acidic residues" evidence="1">
    <location>
        <begin position="47"/>
        <end position="57"/>
    </location>
</feature>